<dbReference type="AlphaFoldDB" id="A0A0F9XAN9"/>
<accession>A0A0F9XAN9</accession>
<dbReference type="EMBL" id="LAZR01000126">
    <property type="protein sequence ID" value="KKN88733.1"/>
    <property type="molecule type" value="Genomic_DNA"/>
</dbReference>
<name>A0A0F9XAN9_9ZZZZ</name>
<gene>
    <name evidence="1" type="ORF">LCGC14_0246240</name>
</gene>
<comment type="caution">
    <text evidence="1">The sequence shown here is derived from an EMBL/GenBank/DDBJ whole genome shotgun (WGS) entry which is preliminary data.</text>
</comment>
<protein>
    <submittedName>
        <fullName evidence="1">Uncharacterized protein</fullName>
    </submittedName>
</protein>
<proteinExistence type="predicted"/>
<sequence>MNAYGLYKISEQLLITLSQIEEDEGVLTPETESALAINQEELTQKCTDFDKAGKLFDSQVAMIDQEIERLGKMKKIINNGTNRLDEALLQAVLLFGEQKKPTKAQIEKNKEGTKFIEVHDESTNFKLSNTQRDVLIGPEEYPDEIQINYGKRSVEVQMLDLQDVVSLLQEANIEHRIVGNLPTVSRTALKQAIEEGKDCGPYSIQNKHYLRKT</sequence>
<reference evidence="1" key="1">
    <citation type="journal article" date="2015" name="Nature">
        <title>Complex archaea that bridge the gap between prokaryotes and eukaryotes.</title>
        <authorList>
            <person name="Spang A."/>
            <person name="Saw J.H."/>
            <person name="Jorgensen S.L."/>
            <person name="Zaremba-Niedzwiedzka K."/>
            <person name="Martijn J."/>
            <person name="Lind A.E."/>
            <person name="van Eijk R."/>
            <person name="Schleper C."/>
            <person name="Guy L."/>
            <person name="Ettema T.J."/>
        </authorList>
    </citation>
    <scope>NUCLEOTIDE SEQUENCE</scope>
</reference>
<evidence type="ECO:0000313" key="1">
    <source>
        <dbReference type="EMBL" id="KKN88733.1"/>
    </source>
</evidence>
<organism evidence="1">
    <name type="scientific">marine sediment metagenome</name>
    <dbReference type="NCBI Taxonomy" id="412755"/>
    <lineage>
        <taxon>unclassified sequences</taxon>
        <taxon>metagenomes</taxon>
        <taxon>ecological metagenomes</taxon>
    </lineage>
</organism>